<protein>
    <submittedName>
        <fullName evidence="2">Dystrophin isoform X1</fullName>
    </submittedName>
</protein>
<dbReference type="Gene3D" id="1.20.58.60">
    <property type="match status" value="30"/>
</dbReference>
<dbReference type="OrthoDB" id="5973307at2759"/>
<dbReference type="EMBL" id="CACRXK020000821">
    <property type="protein sequence ID" value="CAB3985049.1"/>
    <property type="molecule type" value="Genomic_DNA"/>
</dbReference>
<dbReference type="InterPro" id="IPR036872">
    <property type="entry name" value="CH_dom_sf"/>
</dbReference>
<dbReference type="InterPro" id="IPR018159">
    <property type="entry name" value="Spectrin/alpha-actinin"/>
</dbReference>
<dbReference type="SMART" id="SM00033">
    <property type="entry name" value="CH"/>
    <property type="match status" value="2"/>
</dbReference>
<reference evidence="2" key="1">
    <citation type="submission" date="2020-04" db="EMBL/GenBank/DDBJ databases">
        <authorList>
            <person name="Alioto T."/>
            <person name="Alioto T."/>
            <person name="Gomez Garrido J."/>
        </authorList>
    </citation>
    <scope>NUCLEOTIDE SEQUENCE</scope>
    <source>
        <strain evidence="2">A484AB</strain>
    </source>
</reference>
<dbReference type="SUPFAM" id="SSF47576">
    <property type="entry name" value="Calponin-homology domain, CH-domain"/>
    <property type="match status" value="1"/>
</dbReference>
<name>A0A6S7G7I8_PARCT</name>
<dbReference type="Gene3D" id="1.10.418.10">
    <property type="entry name" value="Calponin-like domain"/>
    <property type="match status" value="2"/>
</dbReference>
<proteinExistence type="predicted"/>
<evidence type="ECO:0000313" key="3">
    <source>
        <dbReference type="Proteomes" id="UP001152795"/>
    </source>
</evidence>
<dbReference type="CDD" id="cd00176">
    <property type="entry name" value="SPEC"/>
    <property type="match status" value="2"/>
</dbReference>
<dbReference type="Proteomes" id="UP001152795">
    <property type="component" value="Unassembled WGS sequence"/>
</dbReference>
<evidence type="ECO:0000256" key="1">
    <source>
        <dbReference type="ARBA" id="ARBA00022737"/>
    </source>
</evidence>
<keyword evidence="3" id="KW-1185">Reference proteome</keyword>
<dbReference type="PROSITE" id="PS50021">
    <property type="entry name" value="CH"/>
    <property type="match status" value="2"/>
</dbReference>
<comment type="caution">
    <text evidence="2">The sequence shown here is derived from an EMBL/GenBank/DDBJ whole genome shotgun (WGS) entry which is preliminary data.</text>
</comment>
<keyword evidence="1" id="KW-0677">Repeat</keyword>
<organism evidence="2 3">
    <name type="scientific">Paramuricea clavata</name>
    <name type="common">Red gorgonian</name>
    <name type="synonym">Violescent sea-whip</name>
    <dbReference type="NCBI Taxonomy" id="317549"/>
    <lineage>
        <taxon>Eukaryota</taxon>
        <taxon>Metazoa</taxon>
        <taxon>Cnidaria</taxon>
        <taxon>Anthozoa</taxon>
        <taxon>Octocorallia</taxon>
        <taxon>Malacalcyonacea</taxon>
        <taxon>Plexauridae</taxon>
        <taxon>Paramuricea</taxon>
    </lineage>
</organism>
<sequence>MDSPEISRTIRVRCDEREEAHIRSFTKWINSKLSKAQPKVKISDLFDGLRDGHALLTLLEILRHEKLRREKGKLRVHHVSNIQIGLKTLEKDDIKLHGISGQAIADGVHKSTLGLVWSIILHYQVHGAMQEEEKEEQVDAPPQATKNAAPTRKKSMRHTEAAVEDRLLRWVQNATEGYDDVVQVKDLSKSWRDGRAFNLLIHVHRTDLIKLDQMERMSNKGRLDNAFSVAEEHLHVQKLLEPSDVDQENPDKKLVMMYVSSLYESLRQYEPVKPAKRRKVMEEDLVASASTNVESSIPDMPSEAFFKFKDDLSQTSDQVQKIENSLSKLEDTFRNRIDVQLWEDYESEFQAVELKVDKISDEGMKATNDLTVQPFEAEEIRSDMKALDARWSSLKNKTEKQRNRIISFQEREEKQLKEWRKQADIFLDWMDKMDEQFTEIEEMKPEDDINELNRQAQVLKDLLHAINTDPVTRKVFEFGRGLVMSNILSAENQVKLKEQIIEMEKELETLRARARQDIDRFNGNIDTLKRAQSDQMGKWRKEAEAMCDWLDSMEDQLESLDTQGVNTDIKDIYRHLEDCEKLHETIKNDARPHSIVEYGEIMMAEKTLSKEQKLKIEKQLTEIKNEWKSLIAKSAEIKTRLTTIRDESELEEKHKVEEWIRKFERLLKQMTKVKEAIGKLASLAIVNERNRAFQECIKVVESIKPEYQNAVECAEEVMTHDACPDWEKSQVKEDVELLKTTWSSVLDVMDEESKSIDAIMSTASDEQLEKVKEWREKYKEVDNWYKTMTPKVEGNFNMGKTLPSVQKQIAEQEEISNEMVMTHESVEYLLANGQDLLQNVNTPEVEKNKLRKDIANLVERWESLSNTVNNRMQRLVEMAKHFEENLAGKLDEFSNQAAFIEGWLTKEEKKFQAMGGIAPNLEVAMKQKPRVEALMKEMKQEEKKMTTVLRLGEDILADSSLSEEDNNKLQQQLNTLKNRWEALDEKINWRIQRLNETISRLGSQQQDKLEKWRENAVQISDWLDKAQLRLAERGAIGSDLKTVSAQKDDFQVFLDESLDFQRHIYGFTEFGENLRTDPCINEEERSKVQQKTKSLNDRWDVIVQQINNHHVALDSRVDELESRHQNDKLTEWKAKCEPLQRWLTAKAIEAKSLKEIATDIFTVQRYLGETKVLKSRVDNYGKQFRDADVFSKEIQKDSLIEDEKAKQIEDQAHDMINRWSALKYDLEGRIDRMSKREKELQKEGSNKVSEWGIKAAEWKEWLKSKETELDNQGAVGTEPAVVKQQKLELEGLVEAVKAQKESLDEIMILADEVFNMKSLSDEDRRQIQQDKLNIKRRWDTLHDNLEWKNKRLSNKATELESERTAKIKEWKNKITPLQEWLKKEETKCTQYQTTPDNSENLTVVMNQLQTLVETIEQKEKQLNIILRLSEDVLQSSSLSDEDRKTVQEDTEMLQKSFTSLSEKTQSNFERLSQAKNELEGDKKAKIDEWKKETMPVEQWLVEENNKFDAQALSPGARLDVVRKKRKENEVLFNEMLANENRLNSIIKLHEEMQQHQTLSVEDKRKLQQEMNKIKTTWKTLEEKMEAAVKRITNKEGDLEKEREFRLKEWQTKREAMEKWFEEREHKLEDSGKFDHNLDGVRKELMLVKESMDELHVQQKEFRILLRYGEEVQTHPSMLEEDRVSVGNEVTLVKTRWKELEEKMNERLKKLNEVEKKLLEQRSNDMTEWKEVSSPVKEWISKHDKKIQAHGLIKTDHDAVVKQREDIEELDQALKARRNSLDNLDSVYQRLQGRDSLSGDDKKKLQQELNSIKNNWHNLEELINETHTKISKQQGSFDEERIVKIEEWQVKSAPLEQLFSEQGTKWEEDDELESNDLETLRKYKQATQMDAQAIQKQQVELQNAIRLGDEVQKHTALREEDRTKIRMHVSSLKNQWQSLEERMHKKVKRLSSKEIAFNEERSVLFSNWKSAVSDLQDWLTKQEKKLAAQGDLASDLESIRKQKITLETHLQEIQLKEKQLETIVEMGKNTQSHASMSEDDRKTIQQDITLLENSFNAVVKKIEDRLKRLNANEKAFQDEKDTKLLEWRNRLASVEDFLAGEKDKLEADDGSDVDLETVAKQRREMEDVAKDMELQEKKQLASVVRFGDDLKTHSTLSTEDRRQIQEDIETLKENWENLTEKINWKIKRLTEKETELKEQGSVKLQEWNKALTPLQEWFVKSEQKLESLENLESNMNNLKRQNQEYLALQKELELQKKRVSNVAVFGEETAAHPSVSQAQRKNIEQSIVTINNEWERLNEKINWRLTSLEEKENALDQEREAKLKEWSVKLEALQGMLLEQENAFKLREGIATDLETVKFKKSEIEDMLKELELEQKKELKKIIQFSEDVFSDPAISAEDNRKIKQDIGNLQNSIENLEEKMKWRAKRLSEKENELEQFRLGKLAEWKSVTSNLERWLSQQDLKLQSFDELSSDLDEVRQQKIETEELVKEMDSEKNELKTVVQMGDQLLEHPSLLEEDRKLIEQQLLNVQNNWDALVTKIDERIGRITARETELDIEATRVSVEWRNRVIPLREWVNVVITTVQEDSRTLDMDDLKKTRAEIESVSLELQKKEDELRNVVSFAYKIQENSLISLSQKEKIQQDSTNLKEKWDELETAIEERAKSLNQNIRTCEEERDSKLSNWSESCKPLSDWLDQADYVLHSCDVSGSDLENTRKQRDKIEALSEEATSMKPKFVKIKEKVELLKQEACLSEEERRKVGEEAEELCVRHSLVVENCQANKIQFDQTVKGLENEYQDTRLEEWNRVSQPIEQWLHSQEQTLQSLQESPDDLNSLYKQQESTEALASEVSAYQTKVENMFSFNEELSEDPLIQDQITDVTSLKMKNIKNRWRNLSEMIQAKSESLSMKLTTLLNERQRRLAKWNDKVSPIAEWLSEKEELLSLLPPPDSLDHDAARTHKNEIVDLVVDLDTQREALKEIADDEPHIIQHPSIPQDEYTKLEQDLKNLQATTDNLSGKAQHQASRMKEKVKSFEVDQKRKLAARLKELDEFNKTLKDAEAVITERTLVGADISTVRKQKDIFQGVLKHCITFQDRIYDFTNLGDDLRNDPCISGAEKASIASTTDTLNERWDLVLAQLKTRNKALEEQLDELEDKHKAELLNSWQEKYEPFSNWLINTENSIKSLKDIGDNALIVQRQQEATQVLISQVANKEPDFNDVIAIAQTVNDDPLIEDSEAKTVEQQASSLSSRWVVVNETLNGRSDSLRIRCALLGEQEQHLLHEWRRNIQPFNNWLSKVEDDGAYEVNGNVGVNTIKDYSVRCKTLEREVEGRKPVLEEIEKLGATLLADTAVRDEEKIHIQEELEILQERWKKLHVKIHDNNKWADIKLIELAKKERETLDVWRKNVEPFSTWLDETNGKLDDIQKNSGDTETLEQRHLALQRIKEDVVRHEEALARIVTIVGKLTDDENVSETEKNNIKAEMNRLQEKWNYTQNNVNLNYLSITEALMELAQKEKATLEKWKKRTDPFKEWIVEAKGRFDNLQHGEGYDVIQEQHGKLETLSRELVDHEADYGNISELKNTILQDDHLSTSFKENIKDEGDSLDKKWKELNDNITSHTDRVQKQMVTLDNSQRSQLERWQEEIKTLSNHQLKIENNLKRFENLALDVDGAKQQSADLKVIEQEIKANRSQVDEVSSFCADISSDPNIANKEKSRIKKEAELIKERQNKQEKMSVDYQRRLEGKIRELEDLQSSKLEKWKTSSQPLHEWLDGIDDDAKEFDAIGGNIVDVHAQFDELQKLSKEFKETEPDLFNVLKLGEDLSTDPQVSEEVRDTVTQDVLLLRENHANVEELLKSQREKMKSQLLKLQQHQEKCLIDWNERKTSVDIRVKTMERRTGQWQPAGDTMEDIQSQKDVLKGIEKDLESIEWELTAILEYGETLCRDKSIFDKEKGTIREEIDSMETAFRNSQKKVEERKLSLNAKLDELRKARANEFIGKWEKSSSKTIKWMETCEKTMQFDIEEQQSLADVRERLDDVDDLSERVESYLPEFNSTIKCGEDVIKEPSVESAAKEKVEDELSSLKERLRGINNNLDTLTSRLEDQELSLSEKHVELSEKWHKDVQETRDWCKETEAKLENMEKSGDASNYDELSERKKELQIMIEMLPQYEVKINELAETSRELAKNAKNKTESDKFINETQTLQSNFNVLKLSVETAKSNYDSMVANLESAHGQQLSDWNKKGERIERQLTNIETEWQRISFLENSNEDEIKEYRTQLESVVSDLNSLQPDYDRHCSVGRQLSKDPALNSETQNAVGQKVTSYERRWHSLQLPRKLFRQLPQVAVDETVMKVEERQVESADMDAFDDLFGINSAGGGNCQELMDWYVDYDSSLKWCSDAHDKVKKRTQPGEYIILVERQHGEIEDLIQLLTTYEVTMSKVLDKGQHHLDDAETLRLSKDDRSRLDSDLRTLKMKWNELQENAFDTERSLNEHLNKLREYQEWQEKAGALSQWLEMTDRKLDCCSELSEDLDEQDKQKIFLQKFVTEKNENEESITDVLNLGRYIVTNHLVLKEKYTEVTNDIDRFKKMWNHMLTKADEFCKIFGIPFSHIDMSSSDPLLQWKRKVDEVEKWIAEAREKLHLKNNVRDFAVLNMLPETANEITRGIDNYCVPQLNEITSKAQDILNEKESSGQKNAEITETIARLSEKINDLRQYTESQKVQ</sequence>
<dbReference type="Pfam" id="PF00435">
    <property type="entry name" value="Spectrin"/>
    <property type="match status" value="10"/>
</dbReference>
<accession>A0A6S7G7I8</accession>
<dbReference type="InterPro" id="IPR001715">
    <property type="entry name" value="CH_dom"/>
</dbReference>
<dbReference type="SMART" id="SM00150">
    <property type="entry name" value="SPEC"/>
    <property type="match status" value="32"/>
</dbReference>
<dbReference type="PANTHER" id="PTHR11915">
    <property type="entry name" value="SPECTRIN/FILAMIN RELATED CYTOSKELETAL PROTEIN"/>
    <property type="match status" value="1"/>
</dbReference>
<dbReference type="InterPro" id="IPR002017">
    <property type="entry name" value="Spectrin_repeat"/>
</dbReference>
<evidence type="ECO:0000313" key="2">
    <source>
        <dbReference type="EMBL" id="CAB3985049.1"/>
    </source>
</evidence>
<dbReference type="SUPFAM" id="SSF46966">
    <property type="entry name" value="Spectrin repeat"/>
    <property type="match status" value="29"/>
</dbReference>
<dbReference type="Pfam" id="PF00307">
    <property type="entry name" value="CH"/>
    <property type="match status" value="2"/>
</dbReference>
<gene>
    <name evidence="2" type="ORF">PACLA_8A011576</name>
</gene>